<feature type="compositionally biased region" description="Polar residues" evidence="1">
    <location>
        <begin position="35"/>
        <end position="44"/>
    </location>
</feature>
<name>M5FTT7_DACPD</name>
<dbReference type="HOGENOM" id="CLU_888582_0_0_1"/>
<accession>M5FTT7</accession>
<dbReference type="EMBL" id="JH795865">
    <property type="protein sequence ID" value="EJU01076.1"/>
    <property type="molecule type" value="Genomic_DNA"/>
</dbReference>
<proteinExistence type="predicted"/>
<sequence length="313" mass="34163">MSGNLDVDLRSDILGRVGTHISTDEPEPVSVDTAKPNSATSSEGNPICDEGACIKACTSNASGVACNTHTALYGDPVNNKDQGEDPENSVVLERTSRVQQTQEALCVDPVNPSEITSRTVSTSSVPMDLDVRIPPVKDRARTNYKTVNIKLPDFETGEQYEKRVAARRALLKKVVQPRWSPPPYDPTYVPYSAPPEERVIEALPVYTPTPVPGRTAPKQQKQIKITLPDFETGPQYEARMRARAMNRKTGGAQCSTTSPGPSIPNSDTRNVGSNVYTRLPTAENNGDNEGSGEQSHTNSWGSWLSWLTWTSHN</sequence>
<organism evidence="2 3">
    <name type="scientific">Dacryopinax primogenitus (strain DJM 731)</name>
    <name type="common">Brown rot fungus</name>
    <dbReference type="NCBI Taxonomy" id="1858805"/>
    <lineage>
        <taxon>Eukaryota</taxon>
        <taxon>Fungi</taxon>
        <taxon>Dikarya</taxon>
        <taxon>Basidiomycota</taxon>
        <taxon>Agaricomycotina</taxon>
        <taxon>Dacrymycetes</taxon>
        <taxon>Dacrymycetales</taxon>
        <taxon>Dacrymycetaceae</taxon>
        <taxon>Dacryopinax</taxon>
    </lineage>
</organism>
<dbReference type="Proteomes" id="UP000030653">
    <property type="component" value="Unassembled WGS sequence"/>
</dbReference>
<evidence type="ECO:0000256" key="1">
    <source>
        <dbReference type="SAM" id="MobiDB-lite"/>
    </source>
</evidence>
<evidence type="ECO:0000313" key="3">
    <source>
        <dbReference type="Proteomes" id="UP000030653"/>
    </source>
</evidence>
<protein>
    <submittedName>
        <fullName evidence="2">Uncharacterized protein</fullName>
    </submittedName>
</protein>
<evidence type="ECO:0000313" key="2">
    <source>
        <dbReference type="EMBL" id="EJU01076.1"/>
    </source>
</evidence>
<feature type="region of interest" description="Disordered" evidence="1">
    <location>
        <begin position="248"/>
        <end position="299"/>
    </location>
</feature>
<gene>
    <name evidence="2" type="ORF">DACRYDRAFT_22869</name>
</gene>
<dbReference type="AlphaFoldDB" id="M5FTT7"/>
<reference evidence="2 3" key="1">
    <citation type="journal article" date="2012" name="Science">
        <title>The Paleozoic origin of enzymatic lignin decomposition reconstructed from 31 fungal genomes.</title>
        <authorList>
            <person name="Floudas D."/>
            <person name="Binder M."/>
            <person name="Riley R."/>
            <person name="Barry K."/>
            <person name="Blanchette R.A."/>
            <person name="Henrissat B."/>
            <person name="Martinez A.T."/>
            <person name="Otillar R."/>
            <person name="Spatafora J.W."/>
            <person name="Yadav J.S."/>
            <person name="Aerts A."/>
            <person name="Benoit I."/>
            <person name="Boyd A."/>
            <person name="Carlson A."/>
            <person name="Copeland A."/>
            <person name="Coutinho P.M."/>
            <person name="de Vries R.P."/>
            <person name="Ferreira P."/>
            <person name="Findley K."/>
            <person name="Foster B."/>
            <person name="Gaskell J."/>
            <person name="Glotzer D."/>
            <person name="Gorecki P."/>
            <person name="Heitman J."/>
            <person name="Hesse C."/>
            <person name="Hori C."/>
            <person name="Igarashi K."/>
            <person name="Jurgens J.A."/>
            <person name="Kallen N."/>
            <person name="Kersten P."/>
            <person name="Kohler A."/>
            <person name="Kuees U."/>
            <person name="Kumar T.K.A."/>
            <person name="Kuo A."/>
            <person name="LaButti K."/>
            <person name="Larrondo L.F."/>
            <person name="Lindquist E."/>
            <person name="Ling A."/>
            <person name="Lombard V."/>
            <person name="Lucas S."/>
            <person name="Lundell T."/>
            <person name="Martin R."/>
            <person name="McLaughlin D.J."/>
            <person name="Morgenstern I."/>
            <person name="Morin E."/>
            <person name="Murat C."/>
            <person name="Nagy L.G."/>
            <person name="Nolan M."/>
            <person name="Ohm R.A."/>
            <person name="Patyshakuliyeva A."/>
            <person name="Rokas A."/>
            <person name="Ruiz-Duenas F.J."/>
            <person name="Sabat G."/>
            <person name="Salamov A."/>
            <person name="Samejima M."/>
            <person name="Schmutz J."/>
            <person name="Slot J.C."/>
            <person name="St John F."/>
            <person name="Stenlid J."/>
            <person name="Sun H."/>
            <person name="Sun S."/>
            <person name="Syed K."/>
            <person name="Tsang A."/>
            <person name="Wiebenga A."/>
            <person name="Young D."/>
            <person name="Pisabarro A."/>
            <person name="Eastwood D.C."/>
            <person name="Martin F."/>
            <person name="Cullen D."/>
            <person name="Grigoriev I.V."/>
            <person name="Hibbett D.S."/>
        </authorList>
    </citation>
    <scope>NUCLEOTIDE SEQUENCE [LARGE SCALE GENOMIC DNA]</scope>
    <source>
        <strain evidence="2 3">DJM-731 SS1</strain>
    </source>
</reference>
<keyword evidence="3" id="KW-1185">Reference proteome</keyword>
<dbReference type="GeneID" id="63688053"/>
<dbReference type="RefSeq" id="XP_040627973.1">
    <property type="nucleotide sequence ID" value="XM_040772991.1"/>
</dbReference>
<feature type="compositionally biased region" description="Polar residues" evidence="1">
    <location>
        <begin position="252"/>
        <end position="298"/>
    </location>
</feature>
<feature type="region of interest" description="Disordered" evidence="1">
    <location>
        <begin position="19"/>
        <end position="45"/>
    </location>
</feature>